<organism evidence="2 3">
    <name type="scientific">Rotaria sordida</name>
    <dbReference type="NCBI Taxonomy" id="392033"/>
    <lineage>
        <taxon>Eukaryota</taxon>
        <taxon>Metazoa</taxon>
        <taxon>Spiralia</taxon>
        <taxon>Gnathifera</taxon>
        <taxon>Rotifera</taxon>
        <taxon>Eurotatoria</taxon>
        <taxon>Bdelloidea</taxon>
        <taxon>Philodinida</taxon>
        <taxon>Philodinidae</taxon>
        <taxon>Rotaria</taxon>
    </lineage>
</organism>
<proteinExistence type="predicted"/>
<name>A0A816ATV0_9BILA</name>
<evidence type="ECO:0000313" key="2">
    <source>
        <dbReference type="EMBL" id="CAF1599751.1"/>
    </source>
</evidence>
<dbReference type="Proteomes" id="UP000663870">
    <property type="component" value="Unassembled WGS sequence"/>
</dbReference>
<dbReference type="EMBL" id="CAJNOL010005095">
    <property type="protein sequence ID" value="CAF1599751.1"/>
    <property type="molecule type" value="Genomic_DNA"/>
</dbReference>
<keyword evidence="3" id="KW-1185">Reference proteome</keyword>
<evidence type="ECO:0000313" key="1">
    <source>
        <dbReference type="EMBL" id="CAF1346880.1"/>
    </source>
</evidence>
<dbReference type="EMBL" id="CAJNOH010003733">
    <property type="protein sequence ID" value="CAF1346880.1"/>
    <property type="molecule type" value="Genomic_DNA"/>
</dbReference>
<evidence type="ECO:0000313" key="3">
    <source>
        <dbReference type="Proteomes" id="UP000663870"/>
    </source>
</evidence>
<accession>A0A816ATV0</accession>
<gene>
    <name evidence="2" type="ORF">JXQ802_LOCUS48158</name>
    <name evidence="1" type="ORF">PYM288_LOCUS32182</name>
</gene>
<reference evidence="2" key="1">
    <citation type="submission" date="2021-02" db="EMBL/GenBank/DDBJ databases">
        <authorList>
            <person name="Nowell W R."/>
        </authorList>
    </citation>
    <scope>NUCLEOTIDE SEQUENCE</scope>
</reference>
<protein>
    <submittedName>
        <fullName evidence="2">Uncharacterized protein</fullName>
    </submittedName>
</protein>
<sequence length="144" mass="16222">MNKDRKVSLEFACKNLKPNLKSIIGILFVITIDPELCRKLKILYADISEVGTCGKDEAEILFTTHTIFRIDNIEALPEADRLYEIQITLVGDQDNDFSKLTASIREEAHSKASPGQDNRECEALTEHLNVYAKKMVPIAILTTK</sequence>
<comment type="caution">
    <text evidence="2">The sequence shown here is derived from an EMBL/GenBank/DDBJ whole genome shotgun (WGS) entry which is preliminary data.</text>
</comment>
<dbReference type="AlphaFoldDB" id="A0A816ATV0"/>
<dbReference type="Proteomes" id="UP000663854">
    <property type="component" value="Unassembled WGS sequence"/>
</dbReference>